<organism evidence="2 3">
    <name type="scientific">Cutaneotrichosporon cavernicola</name>
    <dbReference type="NCBI Taxonomy" id="279322"/>
    <lineage>
        <taxon>Eukaryota</taxon>
        <taxon>Fungi</taxon>
        <taxon>Dikarya</taxon>
        <taxon>Basidiomycota</taxon>
        <taxon>Agaricomycotina</taxon>
        <taxon>Tremellomycetes</taxon>
        <taxon>Trichosporonales</taxon>
        <taxon>Trichosporonaceae</taxon>
        <taxon>Cutaneotrichosporon</taxon>
    </lineage>
</organism>
<dbReference type="GeneID" id="85491996"/>
<dbReference type="KEGG" id="ccac:CcaHIS019_0108430"/>
<protein>
    <submittedName>
        <fullName evidence="2">Uncharacterized protein</fullName>
    </submittedName>
</protein>
<reference evidence="2" key="1">
    <citation type="journal article" date="2023" name="BMC Genomics">
        <title>Chromosome-level genome assemblies of Cutaneotrichosporon spp. (Trichosporonales, Basidiomycota) reveal imbalanced evolution between nucleotide sequences and chromosome synteny.</title>
        <authorList>
            <person name="Kobayashi Y."/>
            <person name="Kayamori A."/>
            <person name="Aoki K."/>
            <person name="Shiwa Y."/>
            <person name="Matsutani M."/>
            <person name="Fujita N."/>
            <person name="Sugita T."/>
            <person name="Iwasaki W."/>
            <person name="Tanaka N."/>
            <person name="Takashima M."/>
        </authorList>
    </citation>
    <scope>NUCLEOTIDE SEQUENCE</scope>
    <source>
        <strain evidence="2">HIS019</strain>
    </source>
</reference>
<feature type="region of interest" description="Disordered" evidence="1">
    <location>
        <begin position="635"/>
        <end position="687"/>
    </location>
</feature>
<feature type="compositionally biased region" description="Basic residues" evidence="1">
    <location>
        <begin position="466"/>
        <end position="476"/>
    </location>
</feature>
<feature type="compositionally biased region" description="Basic and acidic residues" evidence="1">
    <location>
        <begin position="295"/>
        <end position="304"/>
    </location>
</feature>
<feature type="region of interest" description="Disordered" evidence="1">
    <location>
        <begin position="449"/>
        <end position="487"/>
    </location>
</feature>
<evidence type="ECO:0000313" key="3">
    <source>
        <dbReference type="Proteomes" id="UP001233271"/>
    </source>
</evidence>
<dbReference type="RefSeq" id="XP_060453391.1">
    <property type="nucleotide sequence ID" value="XM_060604146.1"/>
</dbReference>
<feature type="compositionally biased region" description="Polar residues" evidence="1">
    <location>
        <begin position="225"/>
        <end position="238"/>
    </location>
</feature>
<keyword evidence="3" id="KW-1185">Reference proteome</keyword>
<evidence type="ECO:0000256" key="1">
    <source>
        <dbReference type="SAM" id="MobiDB-lite"/>
    </source>
</evidence>
<feature type="region of interest" description="Disordered" evidence="1">
    <location>
        <begin position="205"/>
        <end position="310"/>
    </location>
</feature>
<name>A0AA48I6T0_9TREE</name>
<proteinExistence type="predicted"/>
<dbReference type="Proteomes" id="UP001233271">
    <property type="component" value="Chromosome 1"/>
</dbReference>
<gene>
    <name evidence="2" type="ORF">CcaverHIS019_0108430</name>
</gene>
<sequence>MKVQALPILPAIDLYPPSPSTDILDFGFFYTEDRRVPDPRQTQSVPSSIHGSPRRMPGLWCVGDTAANNNPAAQETTAESFPPQPFQYLTPVPLPTSEQDEAAAEHANRLPGNTVVRLPTPPHIVSSTAASVAPLADSRASSAHISSLKAVIHCEPTPCPSTALFPSQASLPTPPVTALPSSPLPVPSPVTVPTTICSSFATLPSTGTFTPSTSVPPTPAMKSASHPTPQTAVPTASKTPAPALKPSMATLKADGTCRKPRGKLDHDRQRREAQEAEVEARIANRQASRKRKKEKREAKREAKLAARAANSGLLNSHADLLEASEPAKGAEAGEEVGSAQEAEPAENEEDTKPRTEANNIGTPDGLFMSTGLEVGEDPSEGLIPAVLKLGKGTNMALDSTQDGIDNLITSVCQSTAYGKLLHVSDIHATEELSGGQGSGVVAHLESHLGRNSSELLPTTPPEEKSKKKKKKARNDKRKVEPTAEALPPQLFIGKAPVHLQFDDDDDEDIVEALLDIGTLAGPADSEPAVDLVLIGVDPIDLNNQVSSGPEDSDPLSPFGLTAAINGEDGGSGPELLGPIQGLDHRGKQSSFTSEEFTDLGAWTPKVASNSLELILGDASTPDLATITEPIASTITVPGSKSKSKKKKKKKTATAAAAPQEASHAGSEATQPSTSVVSSKGDGGGVPMERFVRSISAGVPARLRAADPQNSEEAHPAISSNYVQAPTQTLSNEAARTPTQSCSPPSTPASSSFAEFGSMSSPPSYKQHPSWWYPWALLKHLRRLRIRALKFVVNEENARRRRYVFTSLCPLFKLEVNGCFEHLIKQQYTMGCCDQLNHAWKLLVHTVWRAEGAFCKIEGWQQVQNVPASLRRDDLPLGGPSLKVIAATREDNDDDWAKINAVLEVKLAAGEQYLSNPRTSSCDYYYVV</sequence>
<dbReference type="AlphaFoldDB" id="A0AA48I6T0"/>
<feature type="region of interest" description="Disordered" evidence="1">
    <location>
        <begin position="729"/>
        <end position="754"/>
    </location>
</feature>
<feature type="compositionally biased region" description="Low complexity" evidence="1">
    <location>
        <begin position="736"/>
        <end position="754"/>
    </location>
</feature>
<dbReference type="EMBL" id="AP028212">
    <property type="protein sequence ID" value="BEI88125.1"/>
    <property type="molecule type" value="Genomic_DNA"/>
</dbReference>
<feature type="compositionally biased region" description="Basic residues" evidence="1">
    <location>
        <begin position="641"/>
        <end position="651"/>
    </location>
</feature>
<accession>A0AA48I6T0</accession>
<feature type="region of interest" description="Disordered" evidence="1">
    <location>
        <begin position="327"/>
        <end position="374"/>
    </location>
</feature>
<evidence type="ECO:0000313" key="2">
    <source>
        <dbReference type="EMBL" id="BEI88125.1"/>
    </source>
</evidence>
<feature type="compositionally biased region" description="Basic and acidic residues" evidence="1">
    <location>
        <begin position="262"/>
        <end position="282"/>
    </location>
</feature>
<feature type="region of interest" description="Disordered" evidence="1">
    <location>
        <begin position="566"/>
        <end position="591"/>
    </location>
</feature>